<proteinExistence type="inferred from homology"/>
<feature type="domain" description="Rhodopsin" evidence="8">
    <location>
        <begin position="28"/>
        <end position="273"/>
    </location>
</feature>
<feature type="transmembrane region" description="Helical" evidence="7">
    <location>
        <begin position="129"/>
        <end position="152"/>
    </location>
</feature>
<dbReference type="Proteomes" id="UP000078397">
    <property type="component" value="Unassembled WGS sequence"/>
</dbReference>
<evidence type="ECO:0000256" key="3">
    <source>
        <dbReference type="ARBA" id="ARBA00022989"/>
    </source>
</evidence>
<feature type="region of interest" description="Disordered" evidence="6">
    <location>
        <begin position="282"/>
        <end position="315"/>
    </location>
</feature>
<evidence type="ECO:0000256" key="6">
    <source>
        <dbReference type="SAM" id="MobiDB-lite"/>
    </source>
</evidence>
<name>A0A179FZ48_METCM</name>
<evidence type="ECO:0000256" key="7">
    <source>
        <dbReference type="SAM" id="Phobius"/>
    </source>
</evidence>
<feature type="transmembrane region" description="Helical" evidence="7">
    <location>
        <begin position="209"/>
        <end position="230"/>
    </location>
</feature>
<dbReference type="STRING" id="1380566.A0A179FZ48"/>
<feature type="transmembrane region" description="Helical" evidence="7">
    <location>
        <begin position="12"/>
        <end position="32"/>
    </location>
</feature>
<keyword evidence="4 7" id="KW-0472">Membrane</keyword>
<gene>
    <name evidence="9" type="ORF">VFPPC_03273</name>
</gene>
<feature type="compositionally biased region" description="Polar residues" evidence="6">
    <location>
        <begin position="337"/>
        <end position="348"/>
    </location>
</feature>
<evidence type="ECO:0000313" key="9">
    <source>
        <dbReference type="EMBL" id="OAQ70882.1"/>
    </source>
</evidence>
<evidence type="ECO:0000259" key="8">
    <source>
        <dbReference type="Pfam" id="PF20684"/>
    </source>
</evidence>
<organism evidence="9 10">
    <name type="scientific">Pochonia chlamydosporia 170</name>
    <dbReference type="NCBI Taxonomy" id="1380566"/>
    <lineage>
        <taxon>Eukaryota</taxon>
        <taxon>Fungi</taxon>
        <taxon>Dikarya</taxon>
        <taxon>Ascomycota</taxon>
        <taxon>Pezizomycotina</taxon>
        <taxon>Sordariomycetes</taxon>
        <taxon>Hypocreomycetidae</taxon>
        <taxon>Hypocreales</taxon>
        <taxon>Clavicipitaceae</taxon>
        <taxon>Pochonia</taxon>
    </lineage>
</organism>
<dbReference type="EMBL" id="LSBJ02000002">
    <property type="protein sequence ID" value="OAQ70882.1"/>
    <property type="molecule type" value="Genomic_DNA"/>
</dbReference>
<feature type="region of interest" description="Disordered" evidence="6">
    <location>
        <begin position="336"/>
        <end position="363"/>
    </location>
</feature>
<dbReference type="GeneID" id="28846787"/>
<feature type="transmembrane region" description="Helical" evidence="7">
    <location>
        <begin position="178"/>
        <end position="197"/>
    </location>
</feature>
<dbReference type="GO" id="GO:0016020">
    <property type="term" value="C:membrane"/>
    <property type="evidence" value="ECO:0007669"/>
    <property type="project" value="UniProtKB-SubCell"/>
</dbReference>
<dbReference type="AlphaFoldDB" id="A0A179FZ48"/>
<protein>
    <recommendedName>
        <fullName evidence="8">Rhodopsin domain-containing protein</fullName>
    </recommendedName>
</protein>
<evidence type="ECO:0000256" key="1">
    <source>
        <dbReference type="ARBA" id="ARBA00004141"/>
    </source>
</evidence>
<dbReference type="RefSeq" id="XP_018147419.1">
    <property type="nucleotide sequence ID" value="XM_018282793.1"/>
</dbReference>
<evidence type="ECO:0000256" key="2">
    <source>
        <dbReference type="ARBA" id="ARBA00022692"/>
    </source>
</evidence>
<reference evidence="9 10" key="1">
    <citation type="journal article" date="2016" name="PLoS Pathog.">
        <title>Biosynthesis of antibiotic leucinostatins in bio-control fungus Purpureocillium lilacinum and their inhibition on phytophthora revealed by genome mining.</title>
        <authorList>
            <person name="Wang G."/>
            <person name="Liu Z."/>
            <person name="Lin R."/>
            <person name="Li E."/>
            <person name="Mao Z."/>
            <person name="Ling J."/>
            <person name="Yang Y."/>
            <person name="Yin W.B."/>
            <person name="Xie B."/>
        </authorList>
    </citation>
    <scope>NUCLEOTIDE SEQUENCE [LARGE SCALE GENOMIC DNA]</scope>
    <source>
        <strain evidence="9">170</strain>
    </source>
</reference>
<accession>A0A179FZ48</accession>
<dbReference type="InterPro" id="IPR049326">
    <property type="entry name" value="Rhodopsin_dom_fungi"/>
</dbReference>
<evidence type="ECO:0000256" key="5">
    <source>
        <dbReference type="ARBA" id="ARBA00038359"/>
    </source>
</evidence>
<dbReference type="PANTHER" id="PTHR33048:SF92">
    <property type="entry name" value="INTEGRAL MEMBRANE PROTEIN"/>
    <property type="match status" value="1"/>
</dbReference>
<feature type="transmembrane region" description="Helical" evidence="7">
    <location>
        <begin position="94"/>
        <end position="117"/>
    </location>
</feature>
<feature type="transmembrane region" description="Helical" evidence="7">
    <location>
        <begin position="250"/>
        <end position="272"/>
    </location>
</feature>
<comment type="similarity">
    <text evidence="5">Belongs to the SAT4 family.</text>
</comment>
<dbReference type="OrthoDB" id="444631at2759"/>
<evidence type="ECO:0000313" key="10">
    <source>
        <dbReference type="Proteomes" id="UP000078397"/>
    </source>
</evidence>
<sequence length="363" mass="40477">MALNRPTGATVIIVEWVLVLTAAVLISARLYLRLKINSQSLTTSDVFVLLAWCTSAAYSSCDTINLSQGVLNPDVDMALSGFSPEIVQAAMKTYFASTLIIATSFYLCKAAILSFYFQLVPPVLTTHRMVLWALVAFTVLGYIVSILIYVIWTVPVHCNWSFNDTCNVLISAMDIFRIGWAIQFAGDIFIFIFPLSIYRGIQMDRLVKIGVYLIFALGVVNISFCLSRFLMIELDYVKGTKSSSLTLSALWVDVDLNVGLIIACLPSLRPYLRMMQSGSRSETPELELNKHTVRKSRPSVKDRFPRSKGGFEATNKSLTPLDLEAQAEWYHEYMSRTEPSNRANSGRSLGSDVELVDAGRQTN</sequence>
<evidence type="ECO:0000256" key="4">
    <source>
        <dbReference type="ARBA" id="ARBA00023136"/>
    </source>
</evidence>
<dbReference type="Pfam" id="PF20684">
    <property type="entry name" value="Fung_rhodopsin"/>
    <property type="match status" value="1"/>
</dbReference>
<keyword evidence="3 7" id="KW-1133">Transmembrane helix</keyword>
<dbReference type="InterPro" id="IPR052337">
    <property type="entry name" value="SAT4-like"/>
</dbReference>
<dbReference type="PANTHER" id="PTHR33048">
    <property type="entry name" value="PTH11-LIKE INTEGRAL MEMBRANE PROTEIN (AFU_ORTHOLOGUE AFUA_5G11245)"/>
    <property type="match status" value="1"/>
</dbReference>
<comment type="subcellular location">
    <subcellularLocation>
        <location evidence="1">Membrane</location>
        <topology evidence="1">Multi-pass membrane protein</topology>
    </subcellularLocation>
</comment>
<dbReference type="KEGG" id="pchm:VFPPC_03273"/>
<keyword evidence="2 7" id="KW-0812">Transmembrane</keyword>
<keyword evidence="10" id="KW-1185">Reference proteome</keyword>
<comment type="caution">
    <text evidence="9">The sequence shown here is derived from an EMBL/GenBank/DDBJ whole genome shotgun (WGS) entry which is preliminary data.</text>
</comment>